<dbReference type="InterPro" id="IPR021351">
    <property type="entry name" value="DUF2969"/>
</dbReference>
<reference evidence="1 2" key="1">
    <citation type="journal article" date="2019" name="Appl. Environ. Microbiol.">
        <title>Genetic determinants of hydroxycinnamic acid metabolism in heterofermentative lactobacilli.</title>
        <authorList>
            <person name="Gaur G."/>
            <person name="Oh J.H."/>
            <person name="Filannino P."/>
            <person name="Gobbetti M."/>
            <person name="van Pijkeren J.P."/>
            <person name="Ganzle M.G."/>
        </authorList>
    </citation>
    <scope>NUCLEOTIDE SEQUENCE [LARGE SCALE GENOMIC DNA]</scope>
    <source>
        <strain evidence="1 2">C5</strain>
    </source>
</reference>
<dbReference type="Proteomes" id="UP000449209">
    <property type="component" value="Unassembled WGS sequence"/>
</dbReference>
<sequence length="103" mass="11534">MIRFQISLQFAVIQILKIWIQLLRHTFMGSIMAKKDKTVPVSIDEVDVDGETIEQVSVNKQVIGDIRPNDKKFLATTANGQKIVANSQEDALQAILAEFNLHG</sequence>
<evidence type="ECO:0000313" key="2">
    <source>
        <dbReference type="Proteomes" id="UP000449209"/>
    </source>
</evidence>
<organism evidence="1 2">
    <name type="scientific">Furfurilactobacillus milii</name>
    <dbReference type="NCBI Taxonomy" id="2888272"/>
    <lineage>
        <taxon>Bacteria</taxon>
        <taxon>Bacillati</taxon>
        <taxon>Bacillota</taxon>
        <taxon>Bacilli</taxon>
        <taxon>Lactobacillales</taxon>
        <taxon>Lactobacillaceae</taxon>
        <taxon>Furfurilactobacillus</taxon>
    </lineage>
</organism>
<proteinExistence type="predicted"/>
<comment type="caution">
    <text evidence="1">The sequence shown here is derived from an EMBL/GenBank/DDBJ whole genome shotgun (WGS) entry which is preliminary data.</text>
</comment>
<dbReference type="Pfam" id="PF11184">
    <property type="entry name" value="DUF2969"/>
    <property type="match status" value="1"/>
</dbReference>
<protein>
    <submittedName>
        <fullName evidence="1">DUF2969 family protein</fullName>
    </submittedName>
</protein>
<gene>
    <name evidence="1" type="ORF">GB993_10575</name>
</gene>
<evidence type="ECO:0000313" key="1">
    <source>
        <dbReference type="EMBL" id="MYV17944.1"/>
    </source>
</evidence>
<name>A0A6N9I5H3_9LACO</name>
<dbReference type="AlphaFoldDB" id="A0A6N9I5H3"/>
<accession>A0A6N9I5H3</accession>
<dbReference type="EMBL" id="WEZQ01000019">
    <property type="protein sequence ID" value="MYV17944.1"/>
    <property type="molecule type" value="Genomic_DNA"/>
</dbReference>